<accession>A0A232F0F5</accession>
<dbReference type="AlphaFoldDB" id="A0A232F0F5"/>
<protein>
    <submittedName>
        <fullName evidence="2">Uncharacterized protein</fullName>
    </submittedName>
</protein>
<feature type="compositionally biased region" description="Low complexity" evidence="1">
    <location>
        <begin position="13"/>
        <end position="22"/>
    </location>
</feature>
<dbReference type="EMBL" id="NNAY01001430">
    <property type="protein sequence ID" value="OXU23997.1"/>
    <property type="molecule type" value="Genomic_DNA"/>
</dbReference>
<sequence length="70" mass="8167">MSEIKLSPPPQQQPQEQQQQQQNIDQHELDLFCQASTVKKGSKRAIEQPETLAPRNIMKVDCIKYNKLKY</sequence>
<gene>
    <name evidence="2" type="ORF">TSAR_010578</name>
</gene>
<feature type="region of interest" description="Disordered" evidence="1">
    <location>
        <begin position="1"/>
        <end position="24"/>
    </location>
</feature>
<comment type="caution">
    <text evidence="2">The sequence shown here is derived from an EMBL/GenBank/DDBJ whole genome shotgun (WGS) entry which is preliminary data.</text>
</comment>
<proteinExistence type="predicted"/>
<name>A0A232F0F5_9HYME</name>
<keyword evidence="3" id="KW-1185">Reference proteome</keyword>
<evidence type="ECO:0000256" key="1">
    <source>
        <dbReference type="SAM" id="MobiDB-lite"/>
    </source>
</evidence>
<organism evidence="2 3">
    <name type="scientific">Trichomalopsis sarcophagae</name>
    <dbReference type="NCBI Taxonomy" id="543379"/>
    <lineage>
        <taxon>Eukaryota</taxon>
        <taxon>Metazoa</taxon>
        <taxon>Ecdysozoa</taxon>
        <taxon>Arthropoda</taxon>
        <taxon>Hexapoda</taxon>
        <taxon>Insecta</taxon>
        <taxon>Pterygota</taxon>
        <taxon>Neoptera</taxon>
        <taxon>Endopterygota</taxon>
        <taxon>Hymenoptera</taxon>
        <taxon>Apocrita</taxon>
        <taxon>Proctotrupomorpha</taxon>
        <taxon>Chalcidoidea</taxon>
        <taxon>Pteromalidae</taxon>
        <taxon>Pteromalinae</taxon>
        <taxon>Trichomalopsis</taxon>
    </lineage>
</organism>
<dbReference type="Proteomes" id="UP000215335">
    <property type="component" value="Unassembled WGS sequence"/>
</dbReference>
<evidence type="ECO:0000313" key="3">
    <source>
        <dbReference type="Proteomes" id="UP000215335"/>
    </source>
</evidence>
<reference evidence="2 3" key="1">
    <citation type="journal article" date="2017" name="Curr. Biol.">
        <title>The Evolution of Venom by Co-option of Single-Copy Genes.</title>
        <authorList>
            <person name="Martinson E.O."/>
            <person name="Mrinalini"/>
            <person name="Kelkar Y.D."/>
            <person name="Chang C.H."/>
            <person name="Werren J.H."/>
        </authorList>
    </citation>
    <scope>NUCLEOTIDE SEQUENCE [LARGE SCALE GENOMIC DNA]</scope>
    <source>
        <strain evidence="2 3">Alberta</strain>
        <tissue evidence="2">Whole body</tissue>
    </source>
</reference>
<evidence type="ECO:0000313" key="2">
    <source>
        <dbReference type="EMBL" id="OXU23997.1"/>
    </source>
</evidence>